<organism evidence="2 3">
    <name type="scientific">Pseudoalteromonas porphyrae</name>
    <dbReference type="NCBI Taxonomy" id="187330"/>
    <lineage>
        <taxon>Bacteria</taxon>
        <taxon>Pseudomonadati</taxon>
        <taxon>Pseudomonadota</taxon>
        <taxon>Gammaproteobacteria</taxon>
        <taxon>Alteromonadales</taxon>
        <taxon>Pseudoalteromonadaceae</taxon>
        <taxon>Pseudoalteromonas</taxon>
    </lineage>
</organism>
<dbReference type="InterPro" id="IPR010982">
    <property type="entry name" value="Lambda_DNA-bd_dom_sf"/>
</dbReference>
<feature type="domain" description="Bacteriophage CI repressor N-terminal" evidence="1">
    <location>
        <begin position="13"/>
        <end position="68"/>
    </location>
</feature>
<dbReference type="OrthoDB" id="6314158at2"/>
<sequence length="157" mass="17437">MFDTTIVDIDFSVFERLSEILEVKSDRALSLELGLSHSGVSTARKKNTLPYSAIVSTCIKRGISLDKVFALNVVNSAVIDHVSSKDSQPTLVVDDLLAANALVDKVLEELLFTKNLPAERELKICKKLRPMLIRKAFEHNMNEVFVKTIAEGALYMA</sequence>
<dbReference type="Proteomes" id="UP000037848">
    <property type="component" value="Unassembled WGS sequence"/>
</dbReference>
<evidence type="ECO:0000313" key="2">
    <source>
        <dbReference type="EMBL" id="KPH64148.1"/>
    </source>
</evidence>
<dbReference type="RefSeq" id="WP_054453615.1">
    <property type="nucleotide sequence ID" value="NZ_LHPH01000006.1"/>
</dbReference>
<gene>
    <name evidence="2" type="ORF">ADS77_06985</name>
</gene>
<dbReference type="AlphaFoldDB" id="A0A0N0M0J8"/>
<proteinExistence type="predicted"/>
<protein>
    <recommendedName>
        <fullName evidence="1">Bacteriophage CI repressor N-terminal domain-containing protein</fullName>
    </recommendedName>
</protein>
<comment type="caution">
    <text evidence="2">The sequence shown here is derived from an EMBL/GenBank/DDBJ whole genome shotgun (WGS) entry which is preliminary data.</text>
</comment>
<dbReference type="InterPro" id="IPR010744">
    <property type="entry name" value="Phage_CI_N"/>
</dbReference>
<dbReference type="Gene3D" id="1.10.260.40">
    <property type="entry name" value="lambda repressor-like DNA-binding domains"/>
    <property type="match status" value="1"/>
</dbReference>
<name>A0A0N0M0J8_9GAMM</name>
<dbReference type="PATRIC" id="fig|187330.3.peg.3421"/>
<reference evidence="2 3" key="1">
    <citation type="submission" date="2015-08" db="EMBL/GenBank/DDBJ databases">
        <title>Draft Genome Sequence of Pseudoalteromonas porphyrae UCD-SED14.</title>
        <authorList>
            <person name="Coil D.A."/>
            <person name="Jospin G."/>
            <person name="Lee R.D."/>
            <person name="Eisen J.A."/>
        </authorList>
    </citation>
    <scope>NUCLEOTIDE SEQUENCE [LARGE SCALE GENOMIC DNA]</scope>
    <source>
        <strain evidence="2 3">UCD-SED14</strain>
    </source>
</reference>
<evidence type="ECO:0000259" key="1">
    <source>
        <dbReference type="Pfam" id="PF07022"/>
    </source>
</evidence>
<dbReference type="Pfam" id="PF07022">
    <property type="entry name" value="Phage_CI_repr"/>
    <property type="match status" value="1"/>
</dbReference>
<dbReference type="EMBL" id="LHPH01000006">
    <property type="protein sequence ID" value="KPH64148.1"/>
    <property type="molecule type" value="Genomic_DNA"/>
</dbReference>
<evidence type="ECO:0000313" key="3">
    <source>
        <dbReference type="Proteomes" id="UP000037848"/>
    </source>
</evidence>
<dbReference type="GO" id="GO:0045892">
    <property type="term" value="P:negative regulation of DNA-templated transcription"/>
    <property type="evidence" value="ECO:0007669"/>
    <property type="project" value="InterPro"/>
</dbReference>
<dbReference type="GO" id="GO:0003677">
    <property type="term" value="F:DNA binding"/>
    <property type="evidence" value="ECO:0007669"/>
    <property type="project" value="InterPro"/>
</dbReference>
<keyword evidence="3" id="KW-1185">Reference proteome</keyword>
<accession>A0A0N0M0J8</accession>